<dbReference type="Gene3D" id="3.40.50.1910">
    <property type="match status" value="1"/>
</dbReference>
<comment type="caution">
    <text evidence="3">The sequence shown here is derived from an EMBL/GenBank/DDBJ whole genome shotgun (WGS) entry which is preliminary data.</text>
</comment>
<dbReference type="InterPro" id="IPR043154">
    <property type="entry name" value="Sec-1-like_dom1"/>
</dbReference>
<evidence type="ECO:0000313" key="3">
    <source>
        <dbReference type="EMBL" id="KAA8495580.1"/>
    </source>
</evidence>
<dbReference type="EMBL" id="VRMN01000003">
    <property type="protein sequence ID" value="KAA8495580.1"/>
    <property type="molecule type" value="Genomic_DNA"/>
</dbReference>
<organism evidence="3 4">
    <name type="scientific">Porphyridium purpureum</name>
    <name type="common">Red alga</name>
    <name type="synonym">Porphyridium cruentum</name>
    <dbReference type="NCBI Taxonomy" id="35688"/>
    <lineage>
        <taxon>Eukaryota</taxon>
        <taxon>Rhodophyta</taxon>
        <taxon>Bangiophyceae</taxon>
        <taxon>Porphyridiales</taxon>
        <taxon>Porphyridiaceae</taxon>
        <taxon>Porphyridium</taxon>
    </lineage>
</organism>
<evidence type="ECO:0000256" key="1">
    <source>
        <dbReference type="ARBA" id="ARBA00009884"/>
    </source>
</evidence>
<evidence type="ECO:0000313" key="4">
    <source>
        <dbReference type="Proteomes" id="UP000324585"/>
    </source>
</evidence>
<dbReference type="PANTHER" id="PTHR11679">
    <property type="entry name" value="VESICLE PROTEIN SORTING-ASSOCIATED"/>
    <property type="match status" value="1"/>
</dbReference>
<dbReference type="PIRSF" id="PIRSF005715">
    <property type="entry name" value="VPS45_Sec1"/>
    <property type="match status" value="1"/>
</dbReference>
<dbReference type="InterPro" id="IPR043127">
    <property type="entry name" value="Sec-1-like_dom3a"/>
</dbReference>
<sequence>MGSDIRSIARKYLLDQVIVSVRNKVDTPVPSGVSGAGLSSKGKKASGLPGSKARFVFVVDDRALRVVSALVPLSVLQENGVTIVERLELAREPLPDVHAIYVLSGSPQSVRALCAESAAQYRRFHVFFLDPLPESIFSQIQKADAKLVKKIATLVELNLNVLVHSTHFISLGIPGGSIPAMYGGIASVAADTAQEQSRRLLSVCVLLAAAHTWTVRIDINSSHAKLVGAKFLQARTELMKKPATGGTTSYSAGCSRYPNATLLVLDRAADLVSMLVHEFSYEAMAYDLIPLRLEHPLGVYFRLPDDENNPSSPKSKSLTTGASRASPSATDLSKRDVRFGDEDNDKVMLRVRDMHIAEGVQVVNDEFRHFLDTNAAAKMRMQMGKVSSPDGNSKSDSSAGIKELTAAVRSLPEYADLIKRHAMHVNCFEQCFAAFKSRHLDATARIEQELSTGNDGADHRIHSTTMMKALEQILSSGILDDEAKMRIVLLALAVSRGNGGGCSVPSLLYFSHFSDTYNINEMLSQCAFREQSCFRTIKGFVKVLQSYKVGTCAVSRPKSALKWRRARKEARKKVESRRKLDESIDRPPFELSRYVPPLGEIILRCVDKTLPAEMYPEIKASSNSGTEGSCAAALLPIDPAPSVLSSLTDKKPVQRADSVLLVYIAGGASLSELRTVRELGAMRPSVSIVLATDLLLPPRYFLQACAAVEDGALASRIAERPCYSPDV</sequence>
<accession>A0A5J4YX82</accession>
<dbReference type="OMA" id="NSCLNMM"/>
<dbReference type="Pfam" id="PF00995">
    <property type="entry name" value="Sec1"/>
    <property type="match status" value="1"/>
</dbReference>
<dbReference type="InterPro" id="IPR001619">
    <property type="entry name" value="Sec1-like"/>
</dbReference>
<dbReference type="OrthoDB" id="2228at2759"/>
<proteinExistence type="inferred from homology"/>
<dbReference type="AlphaFoldDB" id="A0A5J4YX82"/>
<dbReference type="Gene3D" id="3.40.50.2060">
    <property type="match status" value="1"/>
</dbReference>
<dbReference type="Gene3D" id="1.25.40.60">
    <property type="match status" value="1"/>
</dbReference>
<keyword evidence="4" id="KW-1185">Reference proteome</keyword>
<protein>
    <submittedName>
        <fullName evidence="3">Protein ROP</fullName>
    </submittedName>
</protein>
<feature type="region of interest" description="Disordered" evidence="2">
    <location>
        <begin position="304"/>
        <end position="337"/>
    </location>
</feature>
<dbReference type="Gene3D" id="3.90.830.10">
    <property type="entry name" value="Syntaxin Binding Protein 1, Chain A, domain 2"/>
    <property type="match status" value="1"/>
</dbReference>
<dbReference type="GO" id="GO:0016192">
    <property type="term" value="P:vesicle-mediated transport"/>
    <property type="evidence" value="ECO:0007669"/>
    <property type="project" value="InterPro"/>
</dbReference>
<dbReference type="InterPro" id="IPR027482">
    <property type="entry name" value="Sec1-like_dom2"/>
</dbReference>
<comment type="similarity">
    <text evidence="1">Belongs to the STXBP/unc-18/SEC1 family.</text>
</comment>
<dbReference type="InterPro" id="IPR036045">
    <property type="entry name" value="Sec1-like_sf"/>
</dbReference>
<feature type="compositionally biased region" description="Polar residues" evidence="2">
    <location>
        <begin position="309"/>
        <end position="331"/>
    </location>
</feature>
<name>A0A5J4YX82_PORPP</name>
<evidence type="ECO:0000256" key="2">
    <source>
        <dbReference type="SAM" id="MobiDB-lite"/>
    </source>
</evidence>
<reference evidence="4" key="1">
    <citation type="journal article" date="2019" name="Nat. Commun.">
        <title>Expansion of phycobilisome linker gene families in mesophilic red algae.</title>
        <authorList>
            <person name="Lee J."/>
            <person name="Kim D."/>
            <person name="Bhattacharya D."/>
            <person name="Yoon H.S."/>
        </authorList>
    </citation>
    <scope>NUCLEOTIDE SEQUENCE [LARGE SCALE GENOMIC DNA]</scope>
    <source>
        <strain evidence="4">CCMP 1328</strain>
    </source>
</reference>
<gene>
    <name evidence="3" type="ORF">FVE85_1735</name>
</gene>
<dbReference type="SUPFAM" id="SSF56815">
    <property type="entry name" value="Sec1/munc18-like (SM) proteins"/>
    <property type="match status" value="1"/>
</dbReference>
<dbReference type="Proteomes" id="UP000324585">
    <property type="component" value="Unassembled WGS sequence"/>
</dbReference>